<reference evidence="2 3" key="1">
    <citation type="submission" date="2014-07" db="EMBL/GenBank/DDBJ databases">
        <authorList>
            <person name="McCorrison J."/>
            <person name="Sanka R."/>
            <person name="Torralba M."/>
            <person name="Gillis M."/>
            <person name="Haft D.H."/>
            <person name="Methe B."/>
            <person name="Sutton G."/>
            <person name="Nelson K.E."/>
        </authorList>
    </citation>
    <scope>NUCLEOTIDE SEQUENCE [LARGE SCALE GENOMIC DNA]</scope>
    <source>
        <strain evidence="2 3">DNF00320</strain>
    </source>
</reference>
<organism evidence="2 3">
    <name type="scientific">Prevotella bivia DNF00320</name>
    <dbReference type="NCBI Taxonomy" id="1401068"/>
    <lineage>
        <taxon>Bacteria</taxon>
        <taxon>Pseudomonadati</taxon>
        <taxon>Bacteroidota</taxon>
        <taxon>Bacteroidia</taxon>
        <taxon>Bacteroidales</taxon>
        <taxon>Prevotellaceae</taxon>
        <taxon>Prevotella</taxon>
    </lineage>
</organism>
<feature type="region of interest" description="Disordered" evidence="1">
    <location>
        <begin position="1"/>
        <end position="27"/>
    </location>
</feature>
<evidence type="ECO:0000313" key="3">
    <source>
        <dbReference type="Proteomes" id="UP000029525"/>
    </source>
</evidence>
<dbReference type="AlphaFoldDB" id="A0A096A9R9"/>
<dbReference type="EMBL" id="JRNQ01000063">
    <property type="protein sequence ID" value="KGF43833.1"/>
    <property type="molecule type" value="Genomic_DNA"/>
</dbReference>
<proteinExistence type="predicted"/>
<name>A0A096A9R9_9BACT</name>
<dbReference type="RefSeq" id="WP_036867903.1">
    <property type="nucleotide sequence ID" value="NZ_JRNQ01000063.1"/>
</dbReference>
<sequence>MSTEKRKVGRPAGTPKTGGRVAGTPNKVSSKVRNILAEITDDYYSSEQFKNDLSDLEPKDRIQAMEKFTSYVAPKLQSTTLDVATETKKTIEDRLIALSGGK</sequence>
<dbReference type="Proteomes" id="UP000029525">
    <property type="component" value="Unassembled WGS sequence"/>
</dbReference>
<accession>A0A096A9R9</accession>
<evidence type="ECO:0000256" key="1">
    <source>
        <dbReference type="SAM" id="MobiDB-lite"/>
    </source>
</evidence>
<evidence type="ECO:0000313" key="2">
    <source>
        <dbReference type="EMBL" id="KGF43833.1"/>
    </source>
</evidence>
<protein>
    <submittedName>
        <fullName evidence="2">Uncharacterized protein</fullName>
    </submittedName>
</protein>
<comment type="caution">
    <text evidence="2">The sequence shown here is derived from an EMBL/GenBank/DDBJ whole genome shotgun (WGS) entry which is preliminary data.</text>
</comment>
<dbReference type="OrthoDB" id="1077445at2"/>
<gene>
    <name evidence="2" type="ORF">HMPREF0647_08780</name>
</gene>